<dbReference type="Gene3D" id="3.30.70.270">
    <property type="match status" value="1"/>
</dbReference>
<dbReference type="InterPro" id="IPR000477">
    <property type="entry name" value="RT_dom"/>
</dbReference>
<accession>A0A0V0T7G5</accession>
<feature type="compositionally biased region" description="Polar residues" evidence="1">
    <location>
        <begin position="206"/>
        <end position="215"/>
    </location>
</feature>
<gene>
    <name evidence="3" type="ORF">T05_6684</name>
</gene>
<dbReference type="Proteomes" id="UP000055048">
    <property type="component" value="Unassembled WGS sequence"/>
</dbReference>
<dbReference type="SUPFAM" id="SSF56672">
    <property type="entry name" value="DNA/RNA polymerases"/>
    <property type="match status" value="1"/>
</dbReference>
<dbReference type="STRING" id="144512.A0A0V0T7G5"/>
<protein>
    <recommendedName>
        <fullName evidence="2">Reverse transcriptase domain-containing protein</fullName>
    </recommendedName>
</protein>
<evidence type="ECO:0000313" key="3">
    <source>
        <dbReference type="EMBL" id="KRX34880.1"/>
    </source>
</evidence>
<dbReference type="AlphaFoldDB" id="A0A0V0T7G5"/>
<dbReference type="InterPro" id="IPR043128">
    <property type="entry name" value="Rev_trsase/Diguanyl_cyclase"/>
</dbReference>
<comment type="caution">
    <text evidence="3">The sequence shown here is derived from an EMBL/GenBank/DDBJ whole genome shotgun (WGS) entry which is preliminary data.</text>
</comment>
<dbReference type="CDD" id="cd01644">
    <property type="entry name" value="RT_pepA17"/>
    <property type="match status" value="1"/>
</dbReference>
<dbReference type="PANTHER" id="PTHR47331:SF5">
    <property type="entry name" value="RIBONUCLEASE H"/>
    <property type="match status" value="1"/>
</dbReference>
<evidence type="ECO:0000259" key="2">
    <source>
        <dbReference type="Pfam" id="PF00078"/>
    </source>
</evidence>
<dbReference type="OrthoDB" id="5920525at2759"/>
<proteinExistence type="predicted"/>
<sequence length="980" mass="112633">MKELQNLPTVTSQWNTNRLSQLANQLEVHVRGLEALQTPAKSYQAFLMPMILPRLPRKLAVEWKRIRSEERDNVLELLAFLKAEMLIRERHGSLDSSTKSGSEIKKPITEKKIYPGKKYTMAALHASIKQACNLCQQDHQIWNCSKFLQMDIVERQVIARERGLCFACLRRGHRMFECKSKRRCIKPHCKEHHHPLLHPEIDNQEKGSTQNQHPSTAAAGTKIQVGCVPTTGRRSTLLQTARARLHDSNGNSMVVNCLFDSGSQRSFVKKSVADALSLEGPMERVFIESLGGDHNKCKRTRRVKFWISSLNGKDDKKQLVEALCLPKICQKPKLVPNVHRLKHLTALQLADDFTGNSGAFDVLIGLDYYYEFVDHKIKRGKKGEPVAVHSTLGWIICGPMTNEKREPTSFSHSVKVLYAKVDEQLDEAIRKFWEIETIGMMDDSDKADIDSTRAVQNFESTLQFDGIRYTVRLPWLEDDAQLPNNYHQALSRLQQIERSLKNDPHKAAHYERGMREYLEEDFVEEVTDRTGYPGRIWYLPHHAVIREDKTTTKCRIVFDGSAQYGGVTLNQHLDVGPALQNDLVKVLLRFRRFRIGLQADISKMFLQIGLNEQDRDVCRFLWRSRDVQEAPRIYRFKRLCFGLSCSPFLAMCVIRHHVKKYQHQFPEAVNEVLENMYVDDLLFSADEEESASEKVAQLRKMMKLGGFLLTKWASNHNEVLADVPFEGVTDESSNPMLKALGITWNAETDELSYTIPSNVDPNTLDTKRQLISTTSKMYDPLGYLSPYIIRAKILFQRLWQQGVDWDEKLPDNVHQEWKKWKLELMDIPEIRIRRCLIPFMRKEIRRLELHAFGDASKLAYGAAVYLVAIDKDGKRTVNLVLAKAKVAPLKQVTLPRLELMAAFTAAKLIAFAKNNIGIRVDELNCWSDSEITLCWIKNSTQKLKPFIQNRVEVIRQLTSPVLWRHCPTKNNPADLLSRGS</sequence>
<dbReference type="Pfam" id="PF05380">
    <property type="entry name" value="Peptidase_A17"/>
    <property type="match status" value="1"/>
</dbReference>
<keyword evidence="4" id="KW-1185">Reference proteome</keyword>
<feature type="region of interest" description="Disordered" evidence="1">
    <location>
        <begin position="198"/>
        <end position="217"/>
    </location>
</feature>
<organism evidence="3 4">
    <name type="scientific">Trichinella murrelli</name>
    <dbReference type="NCBI Taxonomy" id="144512"/>
    <lineage>
        <taxon>Eukaryota</taxon>
        <taxon>Metazoa</taxon>
        <taxon>Ecdysozoa</taxon>
        <taxon>Nematoda</taxon>
        <taxon>Enoplea</taxon>
        <taxon>Dorylaimia</taxon>
        <taxon>Trichinellida</taxon>
        <taxon>Trichinellidae</taxon>
        <taxon>Trichinella</taxon>
    </lineage>
</organism>
<dbReference type="PANTHER" id="PTHR47331">
    <property type="entry name" value="PHD-TYPE DOMAIN-CONTAINING PROTEIN"/>
    <property type="match status" value="1"/>
</dbReference>
<name>A0A0V0T7G5_9BILA</name>
<evidence type="ECO:0000313" key="4">
    <source>
        <dbReference type="Proteomes" id="UP000055048"/>
    </source>
</evidence>
<dbReference type="InterPro" id="IPR008042">
    <property type="entry name" value="Retrotrans_Pao"/>
</dbReference>
<dbReference type="InterPro" id="IPR043502">
    <property type="entry name" value="DNA/RNA_pol_sf"/>
</dbReference>
<dbReference type="EMBL" id="JYDJ01000502">
    <property type="protein sequence ID" value="KRX34880.1"/>
    <property type="molecule type" value="Genomic_DNA"/>
</dbReference>
<dbReference type="Pfam" id="PF00078">
    <property type="entry name" value="RVT_1"/>
    <property type="match status" value="1"/>
</dbReference>
<feature type="non-terminal residue" evidence="3">
    <location>
        <position position="980"/>
    </location>
</feature>
<feature type="domain" description="Reverse transcriptase" evidence="2">
    <location>
        <begin position="591"/>
        <end position="704"/>
    </location>
</feature>
<evidence type="ECO:0000256" key="1">
    <source>
        <dbReference type="SAM" id="MobiDB-lite"/>
    </source>
</evidence>
<reference evidence="3 4" key="1">
    <citation type="submission" date="2015-01" db="EMBL/GenBank/DDBJ databases">
        <title>Evolution of Trichinella species and genotypes.</title>
        <authorList>
            <person name="Korhonen P.K."/>
            <person name="Edoardo P."/>
            <person name="Giuseppe L.R."/>
            <person name="Gasser R.B."/>
        </authorList>
    </citation>
    <scope>NUCLEOTIDE SEQUENCE [LARGE SCALE GENOMIC DNA]</scope>
    <source>
        <strain evidence="3">ISS417</strain>
    </source>
</reference>
<dbReference type="Gene3D" id="3.10.10.10">
    <property type="entry name" value="HIV Type 1 Reverse Transcriptase, subunit A, domain 1"/>
    <property type="match status" value="1"/>
</dbReference>